<dbReference type="Pfam" id="PF05721">
    <property type="entry name" value="PhyH"/>
    <property type="match status" value="1"/>
</dbReference>
<accession>A0ABU2NGI6</accession>
<protein>
    <submittedName>
        <fullName evidence="1">Phytanoyl-CoA dioxygenase family protein</fullName>
    </submittedName>
</protein>
<dbReference type="RefSeq" id="WP_311559511.1">
    <property type="nucleotide sequence ID" value="NZ_JAVREJ010000024.1"/>
</dbReference>
<gene>
    <name evidence="1" type="ORF">RM445_26135</name>
</gene>
<reference evidence="2" key="1">
    <citation type="submission" date="2023-07" db="EMBL/GenBank/DDBJ databases">
        <title>30 novel species of actinomycetes from the DSMZ collection.</title>
        <authorList>
            <person name="Nouioui I."/>
        </authorList>
    </citation>
    <scope>NUCLEOTIDE SEQUENCE [LARGE SCALE GENOMIC DNA]</scope>
    <source>
        <strain evidence="2">DSM 45834</strain>
    </source>
</reference>
<dbReference type="InterPro" id="IPR008775">
    <property type="entry name" value="Phytyl_CoA_dOase-like"/>
</dbReference>
<dbReference type="PANTHER" id="PTHR21308:SF8">
    <property type="entry name" value="PHYTANOYL-COA DIOXYGENASE FAMILY PROTEIN (AFU_ORTHOLOGUE AFUA_2G09620)"/>
    <property type="match status" value="1"/>
</dbReference>
<dbReference type="Gene3D" id="2.60.120.620">
    <property type="entry name" value="q2cbj1_9rhob like domain"/>
    <property type="match status" value="1"/>
</dbReference>
<name>A0ABU2NGI6_9PSEU</name>
<dbReference type="GO" id="GO:0051213">
    <property type="term" value="F:dioxygenase activity"/>
    <property type="evidence" value="ECO:0007669"/>
    <property type="project" value="UniProtKB-KW"/>
</dbReference>
<keyword evidence="1" id="KW-0560">Oxidoreductase</keyword>
<keyword evidence="1" id="KW-0223">Dioxygenase</keyword>
<dbReference type="InterPro" id="IPR047128">
    <property type="entry name" value="PhyH"/>
</dbReference>
<evidence type="ECO:0000313" key="1">
    <source>
        <dbReference type="EMBL" id="MDT0352999.1"/>
    </source>
</evidence>
<comment type="caution">
    <text evidence="1">The sequence shown here is derived from an EMBL/GenBank/DDBJ whole genome shotgun (WGS) entry which is preliminary data.</text>
</comment>
<sequence length="399" mass="43781">MTAAPVRPRSGSFGAWLTRDDCNLQDFRAVVEVETDAADYPHADRVERGVLFYGETLADDVATPEGRRAVQAELAYALMDGPGIVVFKKAFEPAVVDRATAVITSLIEEQKSRGVQTGDHFAKPGSNDRLWSALEKLAVTDPETFVDYFANDVVNLVSVAWLGPNYQIVSDPNVVNPGGTAQTAHRDYHLGFMDLDLAGQFPAHVHRLSPVLTLQGAVAHVDMPVETGPTMYLPHSQKYEPGYMAIGLPEFQEYFEQNYVQLPLEKGDAVFFNPALLHGAGTNRTTDVKRMANLLQVSSAFGRAMGTVDTERVSEALYATLRARKAAGAPEKDLQNVVAAAAEGYAFPTNLDRDKPVGRLTPESQAELVWRALQEDWDEQAFTAELAAQTERRRSSLAR</sequence>
<dbReference type="Proteomes" id="UP001183202">
    <property type="component" value="Unassembled WGS sequence"/>
</dbReference>
<organism evidence="1 2">
    <name type="scientific">Pseudonocardia charpentierae</name>
    <dbReference type="NCBI Taxonomy" id="3075545"/>
    <lineage>
        <taxon>Bacteria</taxon>
        <taxon>Bacillati</taxon>
        <taxon>Actinomycetota</taxon>
        <taxon>Actinomycetes</taxon>
        <taxon>Pseudonocardiales</taxon>
        <taxon>Pseudonocardiaceae</taxon>
        <taxon>Pseudonocardia</taxon>
    </lineage>
</organism>
<keyword evidence="2" id="KW-1185">Reference proteome</keyword>
<dbReference type="PANTHER" id="PTHR21308">
    <property type="entry name" value="PHYTANOYL-COA ALPHA-HYDROXYLASE"/>
    <property type="match status" value="1"/>
</dbReference>
<dbReference type="EMBL" id="JAVREJ010000024">
    <property type="protein sequence ID" value="MDT0352999.1"/>
    <property type="molecule type" value="Genomic_DNA"/>
</dbReference>
<dbReference type="SUPFAM" id="SSF51197">
    <property type="entry name" value="Clavaminate synthase-like"/>
    <property type="match status" value="1"/>
</dbReference>
<evidence type="ECO:0000313" key="2">
    <source>
        <dbReference type="Proteomes" id="UP001183202"/>
    </source>
</evidence>
<proteinExistence type="predicted"/>